<dbReference type="PANTHER" id="PTHR24416:SF294">
    <property type="entry name" value="LEUKOCYTE TYROSINE KINASE RECEPTOR"/>
    <property type="match status" value="1"/>
</dbReference>
<keyword evidence="14" id="KW-0675">Receptor</keyword>
<evidence type="ECO:0000256" key="14">
    <source>
        <dbReference type="ARBA" id="ARBA00023170"/>
    </source>
</evidence>
<keyword evidence="8" id="KW-0418">Kinase</keyword>
<feature type="compositionally biased region" description="Basic and acidic residues" evidence="17">
    <location>
        <begin position="242"/>
        <end position="257"/>
    </location>
</feature>
<evidence type="ECO:0000256" key="13">
    <source>
        <dbReference type="ARBA" id="ARBA00023157"/>
    </source>
</evidence>
<evidence type="ECO:0000256" key="15">
    <source>
        <dbReference type="ARBA" id="ARBA00023180"/>
    </source>
</evidence>
<dbReference type="PROSITE" id="PS00109">
    <property type="entry name" value="PROTEIN_KINASE_TYR"/>
    <property type="match status" value="1"/>
</dbReference>
<dbReference type="InterPro" id="IPR002011">
    <property type="entry name" value="Tyr_kinase_rcpt_2_CS"/>
</dbReference>
<dbReference type="Pfam" id="PF12810">
    <property type="entry name" value="ALK_LTK_GRD"/>
    <property type="match status" value="1"/>
</dbReference>
<reference evidence="21" key="1">
    <citation type="submission" date="2025-08" db="UniProtKB">
        <authorList>
            <consortium name="Ensembl"/>
        </authorList>
    </citation>
    <scope>IDENTIFICATION</scope>
</reference>
<evidence type="ECO:0000256" key="18">
    <source>
        <dbReference type="SAM" id="Phobius"/>
    </source>
</evidence>
<dbReference type="EC" id="2.7.10.1" evidence="2"/>
<dbReference type="Pfam" id="PF07714">
    <property type="entry name" value="PK_Tyr_Ser-Thr"/>
    <property type="match status" value="1"/>
</dbReference>
<feature type="transmembrane region" description="Helical" evidence="18">
    <location>
        <begin position="364"/>
        <end position="387"/>
    </location>
</feature>
<dbReference type="Proteomes" id="UP000694564">
    <property type="component" value="Chromosome 2"/>
</dbReference>
<evidence type="ECO:0000256" key="7">
    <source>
        <dbReference type="ARBA" id="ARBA00022741"/>
    </source>
</evidence>
<dbReference type="PROSITE" id="PS50011">
    <property type="entry name" value="PROTEIN_KINASE_DOM"/>
    <property type="match status" value="1"/>
</dbReference>
<dbReference type="GO" id="GO:0042127">
    <property type="term" value="P:regulation of cell population proliferation"/>
    <property type="evidence" value="ECO:0007669"/>
    <property type="project" value="TreeGrafter"/>
</dbReference>
<evidence type="ECO:0000256" key="6">
    <source>
        <dbReference type="ARBA" id="ARBA00022729"/>
    </source>
</evidence>
<evidence type="ECO:0000313" key="21">
    <source>
        <dbReference type="Ensembl" id="ENSSVLP00005001375.1"/>
    </source>
</evidence>
<dbReference type="GeneTree" id="ENSGT00940000162680"/>
<keyword evidence="22" id="KW-1185">Reference proteome</keyword>
<feature type="signal peptide" evidence="19">
    <location>
        <begin position="1"/>
        <end position="23"/>
    </location>
</feature>
<keyword evidence="13" id="KW-1015">Disulfide bond</keyword>
<dbReference type="SMART" id="SM00219">
    <property type="entry name" value="TyrKc"/>
    <property type="match status" value="1"/>
</dbReference>
<keyword evidence="12" id="KW-0829">Tyrosine-protein kinase</keyword>
<evidence type="ECO:0000256" key="16">
    <source>
        <dbReference type="ARBA" id="ARBA00051243"/>
    </source>
</evidence>
<name>A0A8D2AFQ9_SCIVU</name>
<evidence type="ECO:0000256" key="17">
    <source>
        <dbReference type="SAM" id="MobiDB-lite"/>
    </source>
</evidence>
<keyword evidence="4" id="KW-0808">Transferase</keyword>
<keyword evidence="5 18" id="KW-0812">Transmembrane</keyword>
<feature type="region of interest" description="Disordered" evidence="17">
    <location>
        <begin position="661"/>
        <end position="702"/>
    </location>
</feature>
<accession>A0A8D2AFQ9</accession>
<dbReference type="FunFam" id="1.10.510.10:FF:000113">
    <property type="entry name" value="Tyrosine-protein kinase receptor"/>
    <property type="match status" value="1"/>
</dbReference>
<dbReference type="InterPro" id="IPR000719">
    <property type="entry name" value="Prot_kinase_dom"/>
</dbReference>
<keyword evidence="9" id="KW-0067">ATP-binding</keyword>
<sequence>MGCSGPLLLWLGAAGAILYCSSGSQTPYLSSSPLLLPISSPWDSKVTAPPSGLEPAYPTHSLGNEGPWLFSTCGASGRWGPTQTQCDWAYAGTSVVVNVGTEGPLKGVQLWRAPGTGQYLISAYGAAGGKGAKNHLSRAHGVFVSAVFFLGRGEQLYILVGQQGEDACPGGSPESQLVCLGASPSAEELTATDETERVRRSQRWAGGGGGGGGATYVFRLRAGELEPLLVAAGGGGRAYLRRQDRGRTQVAPEKLENRSAAPGSGGRGGAAGGDASETDIFWADGEDGVSFIHPRSELYLQPLAVIENHGEVEIRRHHNCSHCSLKDCQWQAELQITECTCPEGMELAVDNITCRDLPTPSSPLVLMVAVVVTLTLSLLMVCGVLILGRAWPDPVVASAPRAHRGFPCQCHSAQTLPELCSHQDELDFLMEAFIISKFSHQNIVRCVGLSLRAVPRLILLELMSGGDMKSFLRESRPHLGQPSPLAMQDLLQLAQDIAQGCHYLEENHFIHRDIAARNCLLSCTGPSRVAKIGDFGMARDIYRASYYRKGGQALLPVKWMPPEALLEGIFTSKTDSWSFGVLLWEIFSLGYMPYPGHTNQEVLDFVIAGSRMDPPRGCPGPVYRIMTQCWQHQPELRPNFASILERLQYCTQDPDVLNSPLPMELKPTLEDEGASGLGNGSSEGLRSLQPQDLSPENLKNWGRRPLDPLLSAGLKPLKSRDLQPRNLWNPTYGSW</sequence>
<dbReference type="PROSITE" id="PS00239">
    <property type="entry name" value="RECEPTOR_TYR_KIN_II"/>
    <property type="match status" value="1"/>
</dbReference>
<evidence type="ECO:0000259" key="20">
    <source>
        <dbReference type="PROSITE" id="PS50011"/>
    </source>
</evidence>
<evidence type="ECO:0000256" key="10">
    <source>
        <dbReference type="ARBA" id="ARBA00022989"/>
    </source>
</evidence>
<dbReference type="SUPFAM" id="SSF56112">
    <property type="entry name" value="Protein kinase-like (PK-like)"/>
    <property type="match status" value="1"/>
</dbReference>
<dbReference type="GO" id="GO:0005524">
    <property type="term" value="F:ATP binding"/>
    <property type="evidence" value="ECO:0007669"/>
    <property type="project" value="UniProtKB-KW"/>
</dbReference>
<comment type="catalytic activity">
    <reaction evidence="16">
        <text>L-tyrosyl-[protein] + ATP = O-phospho-L-tyrosyl-[protein] + ADP + H(+)</text>
        <dbReference type="Rhea" id="RHEA:10596"/>
        <dbReference type="Rhea" id="RHEA-COMP:10136"/>
        <dbReference type="Rhea" id="RHEA-COMP:20101"/>
        <dbReference type="ChEBI" id="CHEBI:15378"/>
        <dbReference type="ChEBI" id="CHEBI:30616"/>
        <dbReference type="ChEBI" id="CHEBI:46858"/>
        <dbReference type="ChEBI" id="CHEBI:61978"/>
        <dbReference type="ChEBI" id="CHEBI:456216"/>
        <dbReference type="EC" id="2.7.10.1"/>
    </reaction>
</comment>
<evidence type="ECO:0000256" key="11">
    <source>
        <dbReference type="ARBA" id="ARBA00023136"/>
    </source>
</evidence>
<dbReference type="InterPro" id="IPR050122">
    <property type="entry name" value="RTK"/>
</dbReference>
<dbReference type="InterPro" id="IPR055163">
    <property type="entry name" value="ALK/LTK-like_GRD"/>
</dbReference>
<evidence type="ECO:0000313" key="22">
    <source>
        <dbReference type="Proteomes" id="UP000694564"/>
    </source>
</evidence>
<keyword evidence="3" id="KW-1003">Cell membrane</keyword>
<evidence type="ECO:0000256" key="1">
    <source>
        <dbReference type="ARBA" id="ARBA00004251"/>
    </source>
</evidence>
<feature type="chain" id="PRO_5034406948" description="receptor protein-tyrosine kinase" evidence="19">
    <location>
        <begin position="24"/>
        <end position="735"/>
    </location>
</feature>
<dbReference type="Ensembl" id="ENSSVLT00005001517.1">
    <property type="protein sequence ID" value="ENSSVLP00005001375.1"/>
    <property type="gene ID" value="ENSSVLG00005001009.1"/>
</dbReference>
<keyword evidence="6 19" id="KW-0732">Signal</keyword>
<dbReference type="Gene3D" id="3.30.200.20">
    <property type="entry name" value="Phosphorylase Kinase, domain 1"/>
    <property type="match status" value="1"/>
</dbReference>
<organism evidence="21 22">
    <name type="scientific">Sciurus vulgaris</name>
    <name type="common">Eurasian red squirrel</name>
    <dbReference type="NCBI Taxonomy" id="55149"/>
    <lineage>
        <taxon>Eukaryota</taxon>
        <taxon>Metazoa</taxon>
        <taxon>Chordata</taxon>
        <taxon>Craniata</taxon>
        <taxon>Vertebrata</taxon>
        <taxon>Euteleostomi</taxon>
        <taxon>Mammalia</taxon>
        <taxon>Eutheria</taxon>
        <taxon>Euarchontoglires</taxon>
        <taxon>Glires</taxon>
        <taxon>Rodentia</taxon>
        <taxon>Sciuromorpha</taxon>
        <taxon>Sciuridae</taxon>
        <taxon>Sciurinae</taxon>
        <taxon>Sciurini</taxon>
        <taxon>Sciurus</taxon>
    </lineage>
</organism>
<dbReference type="PANTHER" id="PTHR24416">
    <property type="entry name" value="TYROSINE-PROTEIN KINASE RECEPTOR"/>
    <property type="match status" value="1"/>
</dbReference>
<protein>
    <recommendedName>
        <fullName evidence="2">receptor protein-tyrosine kinase</fullName>
        <ecNumber evidence="2">2.7.10.1</ecNumber>
    </recommendedName>
</protein>
<evidence type="ECO:0000256" key="9">
    <source>
        <dbReference type="ARBA" id="ARBA00022840"/>
    </source>
</evidence>
<dbReference type="InterPro" id="IPR008266">
    <property type="entry name" value="Tyr_kinase_AS"/>
</dbReference>
<evidence type="ECO:0000256" key="5">
    <source>
        <dbReference type="ARBA" id="ARBA00022692"/>
    </source>
</evidence>
<feature type="compositionally biased region" description="Polar residues" evidence="17">
    <location>
        <begin position="682"/>
        <end position="694"/>
    </location>
</feature>
<feature type="compositionally biased region" description="Gly residues" evidence="17">
    <location>
        <begin position="263"/>
        <end position="272"/>
    </location>
</feature>
<evidence type="ECO:0000256" key="19">
    <source>
        <dbReference type="SAM" id="SignalP"/>
    </source>
</evidence>
<keyword evidence="7" id="KW-0547">Nucleotide-binding</keyword>
<evidence type="ECO:0000256" key="12">
    <source>
        <dbReference type="ARBA" id="ARBA00023137"/>
    </source>
</evidence>
<dbReference type="GO" id="GO:0045664">
    <property type="term" value="P:regulation of neuron differentiation"/>
    <property type="evidence" value="ECO:0007669"/>
    <property type="project" value="TreeGrafter"/>
</dbReference>
<evidence type="ECO:0000256" key="8">
    <source>
        <dbReference type="ARBA" id="ARBA00022777"/>
    </source>
</evidence>
<dbReference type="GO" id="GO:0004714">
    <property type="term" value="F:transmembrane receptor protein tyrosine kinase activity"/>
    <property type="evidence" value="ECO:0007669"/>
    <property type="project" value="UniProtKB-EC"/>
</dbReference>
<evidence type="ECO:0000256" key="4">
    <source>
        <dbReference type="ARBA" id="ARBA00022679"/>
    </source>
</evidence>
<keyword evidence="10 18" id="KW-1133">Transmembrane helix</keyword>
<keyword evidence="15" id="KW-0325">Glycoprotein</keyword>
<dbReference type="GO" id="GO:0007169">
    <property type="term" value="P:cell surface receptor protein tyrosine kinase signaling pathway"/>
    <property type="evidence" value="ECO:0007669"/>
    <property type="project" value="InterPro"/>
</dbReference>
<dbReference type="InterPro" id="IPR020635">
    <property type="entry name" value="Tyr_kinase_cat_dom"/>
</dbReference>
<gene>
    <name evidence="21" type="primary">LTK</name>
</gene>
<evidence type="ECO:0000256" key="2">
    <source>
        <dbReference type="ARBA" id="ARBA00011902"/>
    </source>
</evidence>
<reference evidence="21" key="2">
    <citation type="submission" date="2025-09" db="UniProtKB">
        <authorList>
            <consortium name="Ensembl"/>
        </authorList>
    </citation>
    <scope>IDENTIFICATION</scope>
</reference>
<dbReference type="PRINTS" id="PR00109">
    <property type="entry name" value="TYRKINASE"/>
</dbReference>
<dbReference type="GO" id="GO:0043235">
    <property type="term" value="C:receptor complex"/>
    <property type="evidence" value="ECO:0007669"/>
    <property type="project" value="TreeGrafter"/>
</dbReference>
<feature type="domain" description="Protein kinase" evidence="20">
    <location>
        <begin position="381"/>
        <end position="656"/>
    </location>
</feature>
<dbReference type="AlphaFoldDB" id="A0A8D2AFQ9"/>
<dbReference type="GO" id="GO:0005886">
    <property type="term" value="C:plasma membrane"/>
    <property type="evidence" value="ECO:0007669"/>
    <property type="project" value="UniProtKB-SubCell"/>
</dbReference>
<dbReference type="InterPro" id="IPR011009">
    <property type="entry name" value="Kinase-like_dom_sf"/>
</dbReference>
<proteinExistence type="predicted"/>
<keyword evidence="11 18" id="KW-0472">Membrane</keyword>
<evidence type="ECO:0000256" key="3">
    <source>
        <dbReference type="ARBA" id="ARBA00022475"/>
    </source>
</evidence>
<comment type="subcellular location">
    <subcellularLocation>
        <location evidence="1">Cell membrane</location>
        <topology evidence="1">Single-pass type I membrane protein</topology>
    </subcellularLocation>
</comment>
<feature type="region of interest" description="Disordered" evidence="17">
    <location>
        <begin position="242"/>
        <end position="276"/>
    </location>
</feature>
<dbReference type="InterPro" id="IPR001245">
    <property type="entry name" value="Ser-Thr/Tyr_kinase_cat_dom"/>
</dbReference>
<dbReference type="Gene3D" id="1.10.510.10">
    <property type="entry name" value="Transferase(Phosphotransferase) domain 1"/>
    <property type="match status" value="1"/>
</dbReference>